<comment type="caution">
    <text evidence="2">The sequence shown here is derived from an EMBL/GenBank/DDBJ whole genome shotgun (WGS) entry which is preliminary data.</text>
</comment>
<proteinExistence type="predicted"/>
<feature type="region of interest" description="Disordered" evidence="1">
    <location>
        <begin position="151"/>
        <end position="171"/>
    </location>
</feature>
<dbReference type="Proteomes" id="UP001266305">
    <property type="component" value="Unassembled WGS sequence"/>
</dbReference>
<evidence type="ECO:0000313" key="2">
    <source>
        <dbReference type="EMBL" id="KAK2107558.1"/>
    </source>
</evidence>
<feature type="compositionally biased region" description="Polar residues" evidence="1">
    <location>
        <begin position="162"/>
        <end position="171"/>
    </location>
</feature>
<protein>
    <submittedName>
        <fullName evidence="2">Uncharacterized protein</fullName>
    </submittedName>
</protein>
<evidence type="ECO:0000256" key="1">
    <source>
        <dbReference type="SAM" id="MobiDB-lite"/>
    </source>
</evidence>
<reference evidence="2 3" key="1">
    <citation type="submission" date="2023-05" db="EMBL/GenBank/DDBJ databases">
        <title>B98-5 Cell Line De Novo Hybrid Assembly: An Optical Mapping Approach.</title>
        <authorList>
            <person name="Kananen K."/>
            <person name="Auerbach J.A."/>
            <person name="Kautto E."/>
            <person name="Blachly J.S."/>
        </authorList>
    </citation>
    <scope>NUCLEOTIDE SEQUENCE [LARGE SCALE GENOMIC DNA]</scope>
    <source>
        <strain evidence="2">B95-8</strain>
        <tissue evidence="2">Cell line</tissue>
    </source>
</reference>
<accession>A0ABQ9VFZ4</accession>
<organism evidence="2 3">
    <name type="scientific">Saguinus oedipus</name>
    <name type="common">Cotton-top tamarin</name>
    <name type="synonym">Oedipomidas oedipus</name>
    <dbReference type="NCBI Taxonomy" id="9490"/>
    <lineage>
        <taxon>Eukaryota</taxon>
        <taxon>Metazoa</taxon>
        <taxon>Chordata</taxon>
        <taxon>Craniata</taxon>
        <taxon>Vertebrata</taxon>
        <taxon>Euteleostomi</taxon>
        <taxon>Mammalia</taxon>
        <taxon>Eutheria</taxon>
        <taxon>Euarchontoglires</taxon>
        <taxon>Primates</taxon>
        <taxon>Haplorrhini</taxon>
        <taxon>Platyrrhini</taxon>
        <taxon>Cebidae</taxon>
        <taxon>Callitrichinae</taxon>
        <taxon>Saguinus</taxon>
    </lineage>
</organism>
<evidence type="ECO:0000313" key="3">
    <source>
        <dbReference type="Proteomes" id="UP001266305"/>
    </source>
</evidence>
<name>A0ABQ9VFZ4_SAGOE</name>
<dbReference type="EMBL" id="JASSZA010000006">
    <property type="protein sequence ID" value="KAK2107558.1"/>
    <property type="molecule type" value="Genomic_DNA"/>
</dbReference>
<gene>
    <name evidence="2" type="ORF">P7K49_012723</name>
</gene>
<keyword evidence="3" id="KW-1185">Reference proteome</keyword>
<sequence>MRSGQVWVISGCQATSDGITAASQSRYMYSLLRELCRILQGLLGNLKFYRPNISVYKSRRMEYHQQTRQTVPAAGASYYKELDLRVHEDEKMKYKKKPQQMGTTKMSCQDRRLLKSMGLSTRDSCAFIRYYYTHWEAASHSLGECLNPDGESDGAPLGDSMPLNTTRNFVP</sequence>